<accession>A0A1H6MF05</accession>
<name>A0A1H6MF05_9RHOB</name>
<dbReference type="SUPFAM" id="SSF111369">
    <property type="entry name" value="HlyD-like secretion proteins"/>
    <property type="match status" value="1"/>
</dbReference>
<keyword evidence="2" id="KW-0732">Signal</keyword>
<gene>
    <name evidence="3" type="ORF">SAMN04488075_2025</name>
</gene>
<dbReference type="Proteomes" id="UP000199125">
    <property type="component" value="Unassembled WGS sequence"/>
</dbReference>
<dbReference type="OrthoDB" id="9813967at2"/>
<dbReference type="Gene3D" id="2.40.50.100">
    <property type="match status" value="1"/>
</dbReference>
<dbReference type="RefSeq" id="WP_090847959.1">
    <property type="nucleotide sequence ID" value="NZ_FNXG01000003.1"/>
</dbReference>
<dbReference type="GO" id="GO:0015562">
    <property type="term" value="F:efflux transmembrane transporter activity"/>
    <property type="evidence" value="ECO:0007669"/>
    <property type="project" value="TreeGrafter"/>
</dbReference>
<keyword evidence="4" id="KW-1185">Reference proteome</keyword>
<organism evidence="3 4">
    <name type="scientific">Paracoccus alkenifer</name>
    <dbReference type="NCBI Taxonomy" id="65735"/>
    <lineage>
        <taxon>Bacteria</taxon>
        <taxon>Pseudomonadati</taxon>
        <taxon>Pseudomonadota</taxon>
        <taxon>Alphaproteobacteria</taxon>
        <taxon>Rhodobacterales</taxon>
        <taxon>Paracoccaceae</taxon>
        <taxon>Paracoccus</taxon>
    </lineage>
</organism>
<dbReference type="InterPro" id="IPR006143">
    <property type="entry name" value="RND_pump_MFP"/>
</dbReference>
<dbReference type="PANTHER" id="PTHR30469:SF38">
    <property type="entry name" value="HLYD FAMILY SECRETION PROTEIN"/>
    <property type="match status" value="1"/>
</dbReference>
<dbReference type="Gene3D" id="2.40.30.170">
    <property type="match status" value="1"/>
</dbReference>
<dbReference type="STRING" id="65735.SAMN04488075_2025"/>
<dbReference type="Gene3D" id="2.40.420.20">
    <property type="match status" value="1"/>
</dbReference>
<feature type="signal peptide" evidence="2">
    <location>
        <begin position="1"/>
        <end position="27"/>
    </location>
</feature>
<proteinExistence type="inferred from homology"/>
<dbReference type="PANTHER" id="PTHR30469">
    <property type="entry name" value="MULTIDRUG RESISTANCE PROTEIN MDTA"/>
    <property type="match status" value="1"/>
</dbReference>
<evidence type="ECO:0000256" key="1">
    <source>
        <dbReference type="ARBA" id="ARBA00009477"/>
    </source>
</evidence>
<dbReference type="Gene3D" id="1.10.287.470">
    <property type="entry name" value="Helix hairpin bin"/>
    <property type="match status" value="1"/>
</dbReference>
<dbReference type="EMBL" id="FNXG01000003">
    <property type="protein sequence ID" value="SEH97735.1"/>
    <property type="molecule type" value="Genomic_DNA"/>
</dbReference>
<dbReference type="GO" id="GO:1990281">
    <property type="term" value="C:efflux pump complex"/>
    <property type="evidence" value="ECO:0007669"/>
    <property type="project" value="TreeGrafter"/>
</dbReference>
<protein>
    <submittedName>
        <fullName evidence="3">RND family efflux transporter, MFP subunit</fullName>
    </submittedName>
</protein>
<sequence length="364" mass="36926">MAGRAHYIGPAVLALLAGAAVPVAAPAQPAQQPLAVEFVEVSQQPLVLDLRLVGTIAASDSIDLSFPAGGRITEITVRAGDRVRAGDPLARTDGVQQQQALNQALAAVAAAEAMLQQADQAAIRAAEMLRRGVGTRAESDMAGQALSAAQGQLASARTGADQAQRAVDDTVVHAPRTAMVTARMAEPGQVVGAAQPILTLAALTGFEAVFNVPDAPHLDQALGAPVSLVPLDRPQATLSATVTEIAPLVDPATAAVTVRATIDPTAIGEVLDGGLLGAAVEGVVHLKAGTGIDIPWTALTATGEGPAVWRIDDAGAVHVTPVEIERFTTGGVVLKSGVAPGDIVVGEGSQLMYPGRHVRPGKGR</sequence>
<dbReference type="NCBIfam" id="TIGR01730">
    <property type="entry name" value="RND_mfp"/>
    <property type="match status" value="1"/>
</dbReference>
<dbReference type="AlphaFoldDB" id="A0A1H6MF05"/>
<evidence type="ECO:0000313" key="4">
    <source>
        <dbReference type="Proteomes" id="UP000199125"/>
    </source>
</evidence>
<comment type="similarity">
    <text evidence="1">Belongs to the membrane fusion protein (MFP) (TC 8.A.1) family.</text>
</comment>
<reference evidence="4" key="1">
    <citation type="submission" date="2016-10" db="EMBL/GenBank/DDBJ databases">
        <authorList>
            <person name="Varghese N."/>
            <person name="Submissions S."/>
        </authorList>
    </citation>
    <scope>NUCLEOTIDE SEQUENCE [LARGE SCALE GENOMIC DNA]</scope>
    <source>
        <strain evidence="4">DSM 11593</strain>
    </source>
</reference>
<evidence type="ECO:0000313" key="3">
    <source>
        <dbReference type="EMBL" id="SEH97735.1"/>
    </source>
</evidence>
<feature type="chain" id="PRO_5011656840" evidence="2">
    <location>
        <begin position="28"/>
        <end position="364"/>
    </location>
</feature>
<evidence type="ECO:0000256" key="2">
    <source>
        <dbReference type="SAM" id="SignalP"/>
    </source>
</evidence>